<name>A0ABT0PGW6_9GAMM</name>
<protein>
    <submittedName>
        <fullName evidence="2">Uncharacterized protein</fullName>
    </submittedName>
</protein>
<evidence type="ECO:0000313" key="2">
    <source>
        <dbReference type="EMBL" id="MCL6270617.1"/>
    </source>
</evidence>
<accession>A0ABT0PGW6</accession>
<dbReference type="Proteomes" id="UP001203338">
    <property type="component" value="Unassembled WGS sequence"/>
</dbReference>
<keyword evidence="1" id="KW-0472">Membrane</keyword>
<keyword evidence="1" id="KW-0812">Transmembrane</keyword>
<gene>
    <name evidence="2" type="ORF">M3P05_11845</name>
</gene>
<reference evidence="2 3" key="1">
    <citation type="submission" date="2022-05" db="EMBL/GenBank/DDBJ databases">
        <authorList>
            <person name="Park J.-S."/>
        </authorList>
    </citation>
    <scope>NUCLEOTIDE SEQUENCE [LARGE SCALE GENOMIC DNA]</scope>
    <source>
        <strain evidence="2 3">2012CJ34-2</strain>
    </source>
</reference>
<feature type="transmembrane region" description="Helical" evidence="1">
    <location>
        <begin position="363"/>
        <end position="385"/>
    </location>
</feature>
<sequence length="465" mass="50899">MQKLLTQSTDPEPVGGGYLLGGSYLFFATVSVYLKYIIGTFLSFTLSAIIFSCNASEHPFSKKSVGRHSVSTGTRLNHYSSEYEDNIQGQPINHLLRKPIGVFDKLLTPDQATHAEIPVGINNTVYQKKAPRRLVHVDGDTGLTPFIDALQKSPEGSIITVRVKPSGNPVLWDKQVIIDGQRSVVITGEPLPVSTLSDSHEKTYPSIQLDEQLLSSGPALSCRDCGTIDINNLHVDLTRSAPQNISEPIITIQGKPIRPPTLKNITLFAGDENTVRNFLQVEDGVLWQNIEINTNHDSDPASHNPAKSYHAYKPSSAWRLPILAGLSGLLIRPAAAQSFSTTAGIFLNGFYSAVTGFVLNHPYASGTAIVLIGGFYILPYCITYAHDLFIPPKSKRAKSTRSYHSSRRTTPRNLARCSLGTITEETEDLMELNVGPLFNKAGVKLRPMIGPTSEKLDQIGTSQYK</sequence>
<dbReference type="RefSeq" id="WP_249699871.1">
    <property type="nucleotide sequence ID" value="NZ_JAMFLX010000015.1"/>
</dbReference>
<evidence type="ECO:0000313" key="3">
    <source>
        <dbReference type="Proteomes" id="UP001203338"/>
    </source>
</evidence>
<evidence type="ECO:0000256" key="1">
    <source>
        <dbReference type="SAM" id="Phobius"/>
    </source>
</evidence>
<dbReference type="EMBL" id="JAMFLX010000015">
    <property type="protein sequence ID" value="MCL6270617.1"/>
    <property type="molecule type" value="Genomic_DNA"/>
</dbReference>
<keyword evidence="1" id="KW-1133">Transmembrane helix</keyword>
<organism evidence="2 3">
    <name type="scientific">Parendozoicomonas callyspongiae</name>
    <dbReference type="NCBI Taxonomy" id="2942213"/>
    <lineage>
        <taxon>Bacteria</taxon>
        <taxon>Pseudomonadati</taxon>
        <taxon>Pseudomonadota</taxon>
        <taxon>Gammaproteobacteria</taxon>
        <taxon>Oceanospirillales</taxon>
        <taxon>Endozoicomonadaceae</taxon>
        <taxon>Parendozoicomonas</taxon>
    </lineage>
</organism>
<feature type="transmembrane region" description="Helical" evidence="1">
    <location>
        <begin position="329"/>
        <end position="351"/>
    </location>
</feature>
<keyword evidence="3" id="KW-1185">Reference proteome</keyword>
<proteinExistence type="predicted"/>
<comment type="caution">
    <text evidence="2">The sequence shown here is derived from an EMBL/GenBank/DDBJ whole genome shotgun (WGS) entry which is preliminary data.</text>
</comment>